<evidence type="ECO:0000313" key="2">
    <source>
        <dbReference type="EMBL" id="KAL0525517.1"/>
    </source>
</evidence>
<sequence length="180" mass="19179">MNTSADTHIHADSAAHMRTLFLCPHPSPSSNPVDEGATFHLLCEDAQQTLAALVKLQECSISQTLHVSELETWLAGCIPTECNRCGAAKNAAWHDDDSAAGSSPPIHVGTASRLSWQRRAYMRSTSPAPRHIYAPALVSGTLLNAAEAGGDDRQASGVSTRVLPLPIVEANTYLVYPPPT</sequence>
<protein>
    <submittedName>
        <fullName evidence="2">Uncharacterized protein</fullName>
    </submittedName>
</protein>
<gene>
    <name evidence="1" type="ORF">Q4I29_003572</name>
    <name evidence="2" type="ORF">Q4I32_003644</name>
</gene>
<accession>A0AAW3BVP7</accession>
<evidence type="ECO:0000313" key="4">
    <source>
        <dbReference type="Proteomes" id="UP001500493"/>
    </source>
</evidence>
<proteinExistence type="predicted"/>
<keyword evidence="3" id="KW-1185">Reference proteome</keyword>
<dbReference type="EMBL" id="JBAMZM010000023">
    <property type="protein sequence ID" value="KAL0505287.1"/>
    <property type="molecule type" value="Genomic_DNA"/>
</dbReference>
<dbReference type="Proteomes" id="UP001443563">
    <property type="component" value="Unassembled WGS sequence"/>
</dbReference>
<reference evidence="2 3" key="1">
    <citation type="submission" date="2024-02" db="EMBL/GenBank/DDBJ databases">
        <title>FIRST GENOME SEQUENCES OF Leishmania (Viannia) shawi, Leishmania (Viannia) lindenbergi AND Leishmania (Viannia) utingensis.</title>
        <authorList>
            <person name="Resadore F."/>
            <person name="Custodio M.G.F."/>
            <person name="Boite M.C."/>
            <person name="Cupolillo E."/>
            <person name="Ferreira G.E.M."/>
        </authorList>
    </citation>
    <scope>NUCLEOTIDE SEQUENCE</scope>
    <source>
        <strain evidence="1 3">MCEB/BR/1984/M8408</strain>
        <strain evidence="2">MHOM/BR/2013/18 LTA MLF</strain>
    </source>
</reference>
<dbReference type="Proteomes" id="UP001500493">
    <property type="component" value="Unassembled WGS sequence"/>
</dbReference>
<comment type="caution">
    <text evidence="2">The sequence shown here is derived from an EMBL/GenBank/DDBJ whole genome shotgun (WGS) entry which is preliminary data.</text>
</comment>
<evidence type="ECO:0000313" key="1">
    <source>
        <dbReference type="EMBL" id="KAL0505287.1"/>
    </source>
</evidence>
<dbReference type="AlphaFoldDB" id="A0AAW3BVP7"/>
<name>A0AAW3BVP7_9TRYP</name>
<dbReference type="EMBL" id="JBAMZJ010000023">
    <property type="protein sequence ID" value="KAL0525517.1"/>
    <property type="molecule type" value="Genomic_DNA"/>
</dbReference>
<organism evidence="2 4">
    <name type="scientific">Leishmania shawi</name>
    <dbReference type="NCBI Taxonomy" id="5680"/>
    <lineage>
        <taxon>Eukaryota</taxon>
        <taxon>Discoba</taxon>
        <taxon>Euglenozoa</taxon>
        <taxon>Kinetoplastea</taxon>
        <taxon>Metakinetoplastina</taxon>
        <taxon>Trypanosomatida</taxon>
        <taxon>Trypanosomatidae</taxon>
        <taxon>Leishmaniinae</taxon>
        <taxon>Leishmania</taxon>
        <taxon>Leishmania guyanensis species complex</taxon>
    </lineage>
</organism>
<evidence type="ECO:0000313" key="3">
    <source>
        <dbReference type="Proteomes" id="UP001443563"/>
    </source>
</evidence>